<keyword evidence="1" id="KW-0472">Membrane</keyword>
<feature type="transmembrane region" description="Helical" evidence="1">
    <location>
        <begin position="49"/>
        <end position="71"/>
    </location>
</feature>
<evidence type="ECO:0000313" key="2">
    <source>
        <dbReference type="EMBL" id="ADL59268.1"/>
    </source>
</evidence>
<accession>D9PYH0</accession>
<evidence type="ECO:0000256" key="1">
    <source>
        <dbReference type="SAM" id="Phobius"/>
    </source>
</evidence>
<dbReference type="Proteomes" id="UP000000345">
    <property type="component" value="Chromosome"/>
</dbReference>
<dbReference type="HOGENOM" id="CLU_155674_0_0_2"/>
<organism evidence="2 3">
    <name type="scientific">Methanothermobacter marburgensis (strain ATCC BAA-927 / DSM 2133 / JCM 14651 / NBRC 100331 / OCM 82 / Marburg)</name>
    <name type="common">Methanobacterium thermoautotrophicum</name>
    <dbReference type="NCBI Taxonomy" id="79929"/>
    <lineage>
        <taxon>Archaea</taxon>
        <taxon>Methanobacteriati</taxon>
        <taxon>Methanobacteriota</taxon>
        <taxon>Methanomada group</taxon>
        <taxon>Methanobacteria</taxon>
        <taxon>Methanobacteriales</taxon>
        <taxon>Methanobacteriaceae</taxon>
        <taxon>Methanothermobacter</taxon>
    </lineage>
</organism>
<sequence>MTLIIRYRDEIVRYSAMALGAVLIIAGIIAIIGSSERVVDNVVSGENTVIAAFLILTGLLLLGASMVQSIVGRTPLERFYKQVKSAETGKEEKEEK</sequence>
<gene>
    <name evidence="2" type="ordered locus">MTBMA_c16990</name>
</gene>
<reference key="1">
    <citation type="submission" date="2009-08" db="EMBL/GenBank/DDBJ databases">
        <title>The genome sequence of Methanothermobacter marburgensis.</title>
        <authorList>
            <person name="Kaster A."/>
            <person name="Seedorf H."/>
            <person name="Goenrich M."/>
            <person name="Wiezer A."/>
            <person name="Liesegang H."/>
            <person name="Thauer R."/>
            <person name="Gottschalk G."/>
        </authorList>
    </citation>
    <scope>NUCLEOTIDE SEQUENCE</scope>
    <source>
        <strain>Marburg</strain>
    </source>
</reference>
<dbReference type="AlphaFoldDB" id="D9PYH0"/>
<dbReference type="EMBL" id="CP001710">
    <property type="protein sequence ID" value="ADL59268.1"/>
    <property type="molecule type" value="Genomic_DNA"/>
</dbReference>
<proteinExistence type="predicted"/>
<dbReference type="KEGG" id="mmg:MTBMA_c16990"/>
<dbReference type="STRING" id="79929.MTBMA_c16990"/>
<name>D9PYH0_METTM</name>
<dbReference type="GeneID" id="77400468"/>
<dbReference type="RefSeq" id="WP_013296478.1">
    <property type="nucleotide sequence ID" value="NC_014408.1"/>
</dbReference>
<keyword evidence="1" id="KW-0812">Transmembrane</keyword>
<dbReference type="GeneID" id="9705410"/>
<keyword evidence="1" id="KW-1133">Transmembrane helix</keyword>
<evidence type="ECO:0000313" key="3">
    <source>
        <dbReference type="Proteomes" id="UP000000345"/>
    </source>
</evidence>
<keyword evidence="3" id="KW-1185">Reference proteome</keyword>
<reference evidence="2 3" key="2">
    <citation type="journal article" date="2010" name="J. Bacteriol.">
        <title>Complete genome sequence of Methanothermobacter marburgensis, a methanoarchaeon model organism.</title>
        <authorList>
            <person name="Liesegang H."/>
            <person name="Kaster A.K."/>
            <person name="Wiezer A."/>
            <person name="Goenrich M."/>
            <person name="Wollherr A."/>
            <person name="Seedorf H."/>
            <person name="Gottschalk G."/>
            <person name="Thauer R.K."/>
        </authorList>
    </citation>
    <scope>NUCLEOTIDE SEQUENCE [LARGE SCALE GENOMIC DNA]</scope>
    <source>
        <strain evidence="3">ATCC BAA-927 / DSM 2133 / JCM 14651 / NBRC 100331 / OCM 82 / Marburg</strain>
    </source>
</reference>
<feature type="transmembrane region" description="Helical" evidence="1">
    <location>
        <begin position="12"/>
        <end position="34"/>
    </location>
</feature>
<protein>
    <submittedName>
        <fullName evidence="2">Uncharacterized protein</fullName>
    </submittedName>
</protein>
<dbReference type="PaxDb" id="79929-MTBMA_c16990"/>